<keyword evidence="3" id="KW-1185">Reference proteome</keyword>
<evidence type="ECO:0000313" key="2">
    <source>
        <dbReference type="EMBL" id="KAG8380044.1"/>
    </source>
</evidence>
<dbReference type="PANTHER" id="PTHR36328">
    <property type="entry name" value="TRANSMEMBRANE PROTEIN"/>
    <property type="match status" value="1"/>
</dbReference>
<dbReference type="PANTHER" id="PTHR36328:SF7">
    <property type="entry name" value="TRANSMEMBRANE PROTEIN"/>
    <property type="match status" value="1"/>
</dbReference>
<keyword evidence="1" id="KW-0732">Signal</keyword>
<gene>
    <name evidence="2" type="ORF">BUALT_Bualt07G0152600</name>
</gene>
<accession>A0AAV6XIQ3</accession>
<reference evidence="2" key="1">
    <citation type="submission" date="2019-10" db="EMBL/GenBank/DDBJ databases">
        <authorList>
            <person name="Zhang R."/>
            <person name="Pan Y."/>
            <person name="Wang J."/>
            <person name="Ma R."/>
            <person name="Yu S."/>
        </authorList>
    </citation>
    <scope>NUCLEOTIDE SEQUENCE</scope>
    <source>
        <strain evidence="2">LA-IB0</strain>
        <tissue evidence="2">Leaf</tissue>
    </source>
</reference>
<proteinExistence type="predicted"/>
<evidence type="ECO:0008006" key="4">
    <source>
        <dbReference type="Google" id="ProtNLM"/>
    </source>
</evidence>
<organism evidence="2 3">
    <name type="scientific">Buddleja alternifolia</name>
    <dbReference type="NCBI Taxonomy" id="168488"/>
    <lineage>
        <taxon>Eukaryota</taxon>
        <taxon>Viridiplantae</taxon>
        <taxon>Streptophyta</taxon>
        <taxon>Embryophyta</taxon>
        <taxon>Tracheophyta</taxon>
        <taxon>Spermatophyta</taxon>
        <taxon>Magnoliopsida</taxon>
        <taxon>eudicotyledons</taxon>
        <taxon>Gunneridae</taxon>
        <taxon>Pentapetalae</taxon>
        <taxon>asterids</taxon>
        <taxon>lamiids</taxon>
        <taxon>Lamiales</taxon>
        <taxon>Scrophulariaceae</taxon>
        <taxon>Buddlejeae</taxon>
        <taxon>Buddleja</taxon>
    </lineage>
</organism>
<comment type="caution">
    <text evidence="2">The sequence shown here is derived from an EMBL/GenBank/DDBJ whole genome shotgun (WGS) entry which is preliminary data.</text>
</comment>
<sequence>MASKILSSIMMTFVLFAFVLSPFLQTSEAARFTIVQEVLATRLICPACVCCEPPPHGSCCRCCATSSPIAIQSNNGSP</sequence>
<evidence type="ECO:0000313" key="3">
    <source>
        <dbReference type="Proteomes" id="UP000826271"/>
    </source>
</evidence>
<dbReference type="AlphaFoldDB" id="A0AAV6XIQ3"/>
<dbReference type="Proteomes" id="UP000826271">
    <property type="component" value="Unassembled WGS sequence"/>
</dbReference>
<feature type="chain" id="PRO_5044000694" description="Transmembrane protein" evidence="1">
    <location>
        <begin position="30"/>
        <end position="78"/>
    </location>
</feature>
<evidence type="ECO:0000256" key="1">
    <source>
        <dbReference type="SAM" id="SignalP"/>
    </source>
</evidence>
<dbReference type="EMBL" id="WHWC01000007">
    <property type="protein sequence ID" value="KAG8380044.1"/>
    <property type="molecule type" value="Genomic_DNA"/>
</dbReference>
<feature type="signal peptide" evidence="1">
    <location>
        <begin position="1"/>
        <end position="29"/>
    </location>
</feature>
<protein>
    <recommendedName>
        <fullName evidence="4">Transmembrane protein</fullName>
    </recommendedName>
</protein>
<name>A0AAV6XIQ3_9LAMI</name>